<gene>
    <name evidence="5" type="ORF">RIF29_40595</name>
</gene>
<accession>A0AAN9HQU2</accession>
<reference evidence="5 6" key="1">
    <citation type="submission" date="2024-01" db="EMBL/GenBank/DDBJ databases">
        <title>The genomes of 5 underutilized Papilionoideae crops provide insights into root nodulation and disease resistanc.</title>
        <authorList>
            <person name="Yuan L."/>
        </authorList>
    </citation>
    <scope>NUCLEOTIDE SEQUENCE [LARGE SCALE GENOMIC DNA]</scope>
    <source>
        <strain evidence="5">ZHUSHIDOU_FW_LH</strain>
        <tissue evidence="5">Leaf</tissue>
    </source>
</reference>
<dbReference type="SUPFAM" id="SSF57850">
    <property type="entry name" value="RING/U-box"/>
    <property type="match status" value="1"/>
</dbReference>
<dbReference type="InterPro" id="IPR001841">
    <property type="entry name" value="Znf_RING"/>
</dbReference>
<feature type="coiled-coil region" evidence="2">
    <location>
        <begin position="341"/>
        <end position="375"/>
    </location>
</feature>
<organism evidence="5 6">
    <name type="scientific">Crotalaria pallida</name>
    <name type="common">Smooth rattlebox</name>
    <name type="synonym">Crotalaria striata</name>
    <dbReference type="NCBI Taxonomy" id="3830"/>
    <lineage>
        <taxon>Eukaryota</taxon>
        <taxon>Viridiplantae</taxon>
        <taxon>Streptophyta</taxon>
        <taxon>Embryophyta</taxon>
        <taxon>Tracheophyta</taxon>
        <taxon>Spermatophyta</taxon>
        <taxon>Magnoliopsida</taxon>
        <taxon>eudicotyledons</taxon>
        <taxon>Gunneridae</taxon>
        <taxon>Pentapetalae</taxon>
        <taxon>rosids</taxon>
        <taxon>fabids</taxon>
        <taxon>Fabales</taxon>
        <taxon>Fabaceae</taxon>
        <taxon>Papilionoideae</taxon>
        <taxon>50 kb inversion clade</taxon>
        <taxon>genistoids sensu lato</taxon>
        <taxon>core genistoids</taxon>
        <taxon>Crotalarieae</taxon>
        <taxon>Crotalaria</taxon>
    </lineage>
</organism>
<comment type="caution">
    <text evidence="5">The sequence shown here is derived from an EMBL/GenBank/DDBJ whole genome shotgun (WGS) entry which is preliminary data.</text>
</comment>
<evidence type="ECO:0000313" key="6">
    <source>
        <dbReference type="Proteomes" id="UP001372338"/>
    </source>
</evidence>
<proteinExistence type="predicted"/>
<keyword evidence="1" id="KW-0862">Zinc</keyword>
<sequence>MVSLDAGGDSKMSHSNSVVDEGSAKKINADPPSRESNKIVPSPRDESQAGYVFRAEKVEIPQDQGQASVNKDNFACQMGAEVHNRHSSDQETESQFKIKPKGPESDLLPRPSKSIPSGNHGANKMFSQFFAELATKTSSIIVGTDTPYPQMEEKSGSIRKENSHGTKSERVLHQKSSQVAKSSRPSGPKGTSSRAGMMKGLSGLISSDEKQNSKSMIIQTPTLDLKSVSLNMSKGIGVDGIEERSSSTTHKSLSEWVPKEKRNDMMIEMLRSRVQELKNLDQEWSNWGNQKISDATRQLIQDRAELNNLRQERDEMDRFMKERQFREGNATNKLVDWQIAVDKANWQVQEADDTIRRLEKENAILKREMEEAKKHGAESSIRFQEVSRRENDAEKMVRSSEKEKSLLMEELMTQKRKLAKVQLEIKKEQELKEQAEVRLKQETKAKEEVLRQYYYIRKEREQIEKSAKAKEDMMKMAADKIKQRHLDDIKKFEEEIAQLRHKEESPIIAAMRKRLEGNPSGSGTKNDDTTAVSSEMVRKMSGLSLSSNGLKRERECVMCLTEERCVIFHPCAHQVLCTSCNELHEKKGMQVCPICRDPIHMRIPVNFDRSMEDVPTEEKSYYKWWF</sequence>
<evidence type="ECO:0000256" key="1">
    <source>
        <dbReference type="PROSITE-ProRule" id="PRU00175"/>
    </source>
</evidence>
<keyword evidence="1" id="KW-0479">Metal-binding</keyword>
<keyword evidence="1" id="KW-0863">Zinc-finger</keyword>
<dbReference type="EMBL" id="JAYWIO010000008">
    <property type="protein sequence ID" value="KAK7245746.1"/>
    <property type="molecule type" value="Genomic_DNA"/>
</dbReference>
<dbReference type="PROSITE" id="PS50089">
    <property type="entry name" value="ZF_RING_2"/>
    <property type="match status" value="1"/>
</dbReference>
<feature type="domain" description="RING-type" evidence="4">
    <location>
        <begin position="556"/>
        <end position="596"/>
    </location>
</feature>
<protein>
    <recommendedName>
        <fullName evidence="4">RING-type domain-containing protein</fullName>
    </recommendedName>
</protein>
<dbReference type="InterPro" id="IPR046934">
    <property type="entry name" value="PIR2-like"/>
</dbReference>
<dbReference type="GO" id="GO:0008270">
    <property type="term" value="F:zinc ion binding"/>
    <property type="evidence" value="ECO:0007669"/>
    <property type="project" value="UniProtKB-KW"/>
</dbReference>
<feature type="compositionally biased region" description="Basic and acidic residues" evidence="3">
    <location>
        <begin position="151"/>
        <end position="172"/>
    </location>
</feature>
<feature type="region of interest" description="Disordered" evidence="3">
    <location>
        <begin position="143"/>
        <end position="198"/>
    </location>
</feature>
<dbReference type="AlphaFoldDB" id="A0AAN9HQU2"/>
<dbReference type="PANTHER" id="PTHR46405">
    <property type="entry name" value="OS05G0141500 PROTEIN"/>
    <property type="match status" value="1"/>
</dbReference>
<evidence type="ECO:0000259" key="4">
    <source>
        <dbReference type="PROSITE" id="PS50089"/>
    </source>
</evidence>
<evidence type="ECO:0000313" key="5">
    <source>
        <dbReference type="EMBL" id="KAK7245746.1"/>
    </source>
</evidence>
<dbReference type="CDD" id="cd23128">
    <property type="entry name" value="RING-HC_MIP1-like"/>
    <property type="match status" value="1"/>
</dbReference>
<dbReference type="Gene3D" id="3.30.40.10">
    <property type="entry name" value="Zinc/RING finger domain, C3HC4 (zinc finger)"/>
    <property type="match status" value="1"/>
</dbReference>
<dbReference type="InterPro" id="IPR013083">
    <property type="entry name" value="Znf_RING/FYVE/PHD"/>
</dbReference>
<feature type="compositionally biased region" description="Polar residues" evidence="3">
    <location>
        <begin position="174"/>
        <end position="194"/>
    </location>
</feature>
<feature type="compositionally biased region" description="Basic and acidic residues" evidence="3">
    <location>
        <begin position="22"/>
        <end position="47"/>
    </location>
</feature>
<name>A0AAN9HQU2_CROPI</name>
<keyword evidence="6" id="KW-1185">Reference proteome</keyword>
<dbReference type="PANTHER" id="PTHR46405:SF2">
    <property type="entry name" value="OS05G0141500 PROTEIN"/>
    <property type="match status" value="1"/>
</dbReference>
<evidence type="ECO:0000256" key="2">
    <source>
        <dbReference type="SAM" id="Coils"/>
    </source>
</evidence>
<feature type="region of interest" description="Disordered" evidence="3">
    <location>
        <begin position="1"/>
        <end position="122"/>
    </location>
</feature>
<dbReference type="Pfam" id="PF13920">
    <property type="entry name" value="zf-C3HC4_3"/>
    <property type="match status" value="1"/>
</dbReference>
<feature type="coiled-coil region" evidence="2">
    <location>
        <begin position="411"/>
        <end position="452"/>
    </location>
</feature>
<evidence type="ECO:0000256" key="3">
    <source>
        <dbReference type="SAM" id="MobiDB-lite"/>
    </source>
</evidence>
<dbReference type="Proteomes" id="UP001372338">
    <property type="component" value="Unassembled WGS sequence"/>
</dbReference>
<keyword evidence="2" id="KW-0175">Coiled coil</keyword>